<dbReference type="SUPFAM" id="SSF63501">
    <property type="entry name" value="Frizzled cysteine-rich domain"/>
    <property type="match status" value="1"/>
</dbReference>
<evidence type="ECO:0000313" key="2">
    <source>
        <dbReference type="Proteomes" id="UP000678393"/>
    </source>
</evidence>
<name>A0A8S3Z2N5_9EUPU</name>
<keyword evidence="2" id="KW-1185">Reference proteome</keyword>
<dbReference type="Proteomes" id="UP000678393">
    <property type="component" value="Unassembled WGS sequence"/>
</dbReference>
<dbReference type="InterPro" id="IPR036790">
    <property type="entry name" value="Frizzled_dom_sf"/>
</dbReference>
<organism evidence="1 2">
    <name type="scientific">Candidula unifasciata</name>
    <dbReference type="NCBI Taxonomy" id="100452"/>
    <lineage>
        <taxon>Eukaryota</taxon>
        <taxon>Metazoa</taxon>
        <taxon>Spiralia</taxon>
        <taxon>Lophotrochozoa</taxon>
        <taxon>Mollusca</taxon>
        <taxon>Gastropoda</taxon>
        <taxon>Heterobranchia</taxon>
        <taxon>Euthyneura</taxon>
        <taxon>Panpulmonata</taxon>
        <taxon>Eupulmonata</taxon>
        <taxon>Stylommatophora</taxon>
        <taxon>Helicina</taxon>
        <taxon>Helicoidea</taxon>
        <taxon>Geomitridae</taxon>
        <taxon>Candidula</taxon>
    </lineage>
</organism>
<feature type="non-terminal residue" evidence="1">
    <location>
        <position position="69"/>
    </location>
</feature>
<dbReference type="EMBL" id="CAJHNH020001612">
    <property type="protein sequence ID" value="CAG5123763.1"/>
    <property type="molecule type" value="Genomic_DNA"/>
</dbReference>
<dbReference type="OrthoDB" id="10053709at2759"/>
<accession>A0A8S3Z2N5</accession>
<proteinExistence type="predicted"/>
<evidence type="ECO:0000313" key="1">
    <source>
        <dbReference type="EMBL" id="CAG5123763.1"/>
    </source>
</evidence>
<sequence length="69" mass="7737">MIFTTATSTTTRMVRSVEPLTVIMLVLLVGSSSPARSLRLDGPYPRCEPITIKMCKDMRYNMTQMPNLA</sequence>
<gene>
    <name evidence="1" type="ORF">CUNI_LOCUS9321</name>
</gene>
<dbReference type="Gene3D" id="1.10.2000.10">
    <property type="entry name" value="Frizzled cysteine-rich domain"/>
    <property type="match status" value="1"/>
</dbReference>
<comment type="caution">
    <text evidence="1">The sequence shown here is derived from an EMBL/GenBank/DDBJ whole genome shotgun (WGS) entry which is preliminary data.</text>
</comment>
<dbReference type="AlphaFoldDB" id="A0A8S3Z2N5"/>
<reference evidence="1" key="1">
    <citation type="submission" date="2021-04" db="EMBL/GenBank/DDBJ databases">
        <authorList>
            <consortium name="Molecular Ecology Group"/>
        </authorList>
    </citation>
    <scope>NUCLEOTIDE SEQUENCE</scope>
</reference>
<protein>
    <submittedName>
        <fullName evidence="1">Uncharacterized protein</fullName>
    </submittedName>
</protein>